<dbReference type="Pfam" id="PF12625">
    <property type="entry name" value="Arabinose_bd"/>
    <property type="match status" value="1"/>
</dbReference>
<dbReference type="KEGG" id="pcav:D3880_17625"/>
<gene>
    <name evidence="5" type="ORF">D3880_17625</name>
</gene>
<evidence type="ECO:0000259" key="4">
    <source>
        <dbReference type="PROSITE" id="PS01124"/>
    </source>
</evidence>
<dbReference type="GO" id="GO:0000976">
    <property type="term" value="F:transcription cis-regulatory region binding"/>
    <property type="evidence" value="ECO:0007669"/>
    <property type="project" value="TreeGrafter"/>
</dbReference>
<dbReference type="SMART" id="SM00342">
    <property type="entry name" value="HTH_ARAC"/>
    <property type="match status" value="1"/>
</dbReference>
<reference evidence="6" key="1">
    <citation type="submission" date="2018-09" db="EMBL/GenBank/DDBJ databases">
        <authorList>
            <person name="Zhu H."/>
        </authorList>
    </citation>
    <scope>NUCLEOTIDE SEQUENCE [LARGE SCALE GENOMIC DNA]</scope>
    <source>
        <strain evidence="6">K2W31S-8</strain>
    </source>
</reference>
<dbReference type="GO" id="GO:0005829">
    <property type="term" value="C:cytosol"/>
    <property type="evidence" value="ECO:0007669"/>
    <property type="project" value="TreeGrafter"/>
</dbReference>
<evidence type="ECO:0000256" key="2">
    <source>
        <dbReference type="ARBA" id="ARBA00023125"/>
    </source>
</evidence>
<keyword evidence="3" id="KW-0804">Transcription</keyword>
<evidence type="ECO:0000313" key="5">
    <source>
        <dbReference type="EMBL" id="AYC34067.1"/>
    </source>
</evidence>
<evidence type="ECO:0000256" key="3">
    <source>
        <dbReference type="ARBA" id="ARBA00023163"/>
    </source>
</evidence>
<protein>
    <submittedName>
        <fullName evidence="5">AraC family transcriptional regulator</fullName>
    </submittedName>
</protein>
<dbReference type="PANTHER" id="PTHR47894">
    <property type="entry name" value="HTH-TYPE TRANSCRIPTIONAL REGULATOR GADX"/>
    <property type="match status" value="1"/>
</dbReference>
<keyword evidence="2" id="KW-0238">DNA-binding</keyword>
<dbReference type="Gene3D" id="1.10.10.60">
    <property type="entry name" value="Homeodomain-like"/>
    <property type="match status" value="1"/>
</dbReference>
<accession>A0A385Z7N8</accession>
<dbReference type="InterPro" id="IPR018060">
    <property type="entry name" value="HTH_AraC"/>
</dbReference>
<dbReference type="GO" id="GO:0003700">
    <property type="term" value="F:DNA-binding transcription factor activity"/>
    <property type="evidence" value="ECO:0007669"/>
    <property type="project" value="InterPro"/>
</dbReference>
<evidence type="ECO:0000313" key="6">
    <source>
        <dbReference type="Proteomes" id="UP000265560"/>
    </source>
</evidence>
<organism evidence="5 6">
    <name type="scientific">Pseudomonas cavernae</name>
    <dbReference type="NCBI Taxonomy" id="2320867"/>
    <lineage>
        <taxon>Bacteria</taxon>
        <taxon>Pseudomonadati</taxon>
        <taxon>Pseudomonadota</taxon>
        <taxon>Gammaproteobacteria</taxon>
        <taxon>Pseudomonadales</taxon>
        <taxon>Pseudomonadaceae</taxon>
        <taxon>Pseudomonas</taxon>
    </lineage>
</organism>
<dbReference type="EMBL" id="CP032419">
    <property type="protein sequence ID" value="AYC34067.1"/>
    <property type="molecule type" value="Genomic_DNA"/>
</dbReference>
<dbReference type="InterPro" id="IPR032687">
    <property type="entry name" value="AraC-type_N"/>
</dbReference>
<dbReference type="AlphaFoldDB" id="A0A385Z7N8"/>
<dbReference type="Proteomes" id="UP000265560">
    <property type="component" value="Chromosome"/>
</dbReference>
<dbReference type="SUPFAM" id="SSF46689">
    <property type="entry name" value="Homeodomain-like"/>
    <property type="match status" value="1"/>
</dbReference>
<keyword evidence="1" id="KW-0805">Transcription regulation</keyword>
<dbReference type="Pfam" id="PF12833">
    <property type="entry name" value="HTH_18"/>
    <property type="match status" value="1"/>
</dbReference>
<keyword evidence="6" id="KW-1185">Reference proteome</keyword>
<dbReference type="InterPro" id="IPR009057">
    <property type="entry name" value="Homeodomain-like_sf"/>
</dbReference>
<dbReference type="PANTHER" id="PTHR47894:SF1">
    <property type="entry name" value="HTH-TYPE TRANSCRIPTIONAL REGULATOR VQSM"/>
    <property type="match status" value="1"/>
</dbReference>
<evidence type="ECO:0000256" key="1">
    <source>
        <dbReference type="ARBA" id="ARBA00023015"/>
    </source>
</evidence>
<name>A0A385Z7N8_9PSED</name>
<proteinExistence type="predicted"/>
<dbReference type="OrthoDB" id="5582699at2"/>
<dbReference type="PROSITE" id="PS01124">
    <property type="entry name" value="HTH_ARAC_FAMILY_2"/>
    <property type="match status" value="1"/>
</dbReference>
<feature type="domain" description="HTH araC/xylS-type" evidence="4">
    <location>
        <begin position="265"/>
        <end position="362"/>
    </location>
</feature>
<sequence>MVSSADAYRWQSGKTAPAPLSAASLVEGRALRNSLYMPLLVPALEDLLTLGVAVERVEAVFKRSLSELRQPLVYVPLLMSRRFWELAVAASGDPGIGLELGRGLLSRLPNNLTYLFDVAPSLAEGFGYFVDFLPGFYGHFEAEVLLGEDEVQVRLHDRGSLKASPAVLDYLLSGICSLVRRKVVALGLRDSPLRRVSLAHAAPAGPARHAAAWQLPVSWGQAFHALHFDRALFLRPLSPGNEGMIATLLALTGQIRQNNHPTLLVQVCDHISTHLSGDSSLESFCLQHHMTKRTVTRRLLAQGWRYSELLDAFRSYRAADLLRDPAQALVDTAEQLGYRDLPSFSRAFTRWYGRSPGAWREAELGGGLASLRGKSLHKLVPTD</sequence>